<feature type="domain" description="C-type lectin" evidence="1">
    <location>
        <begin position="19"/>
        <end position="73"/>
    </location>
</feature>
<name>P92056_PERAM</name>
<dbReference type="InterPro" id="IPR016187">
    <property type="entry name" value="CTDL_fold"/>
</dbReference>
<feature type="non-terminal residue" evidence="2">
    <location>
        <position position="78"/>
    </location>
</feature>
<dbReference type="InterPro" id="IPR001304">
    <property type="entry name" value="C-type_lectin-like"/>
</dbReference>
<dbReference type="Gene3D" id="3.10.100.10">
    <property type="entry name" value="Mannose-Binding Protein A, subunit A"/>
    <property type="match status" value="1"/>
</dbReference>
<dbReference type="AlphaFoldDB" id="P92056"/>
<sequence length="78" mass="9120">HPGYELFPGLGYYKFHKTGKTWEQARDTCFEEGTHLAIPNSEAEGQAVLSLWLQHPREQLKQYIDYVFLGFHDMYVEG</sequence>
<dbReference type="SUPFAM" id="SSF56436">
    <property type="entry name" value="C-type lectin-like"/>
    <property type="match status" value="1"/>
</dbReference>
<dbReference type="EMBL" id="D49522">
    <property type="protein sequence ID" value="BAA21068.1"/>
    <property type="molecule type" value="mRNA"/>
</dbReference>
<dbReference type="CDD" id="cd00037">
    <property type="entry name" value="CLECT"/>
    <property type="match status" value="1"/>
</dbReference>
<feature type="non-terminal residue" evidence="2">
    <location>
        <position position="1"/>
    </location>
</feature>
<organism evidence="2">
    <name type="scientific">Periplaneta americana</name>
    <name type="common">American cockroach</name>
    <name type="synonym">Blatta americana</name>
    <dbReference type="NCBI Taxonomy" id="6978"/>
    <lineage>
        <taxon>Eukaryota</taxon>
        <taxon>Metazoa</taxon>
        <taxon>Ecdysozoa</taxon>
        <taxon>Arthropoda</taxon>
        <taxon>Hexapoda</taxon>
        <taxon>Insecta</taxon>
        <taxon>Pterygota</taxon>
        <taxon>Neoptera</taxon>
        <taxon>Polyneoptera</taxon>
        <taxon>Dictyoptera</taxon>
        <taxon>Blattodea</taxon>
        <taxon>Blattoidea</taxon>
        <taxon>Blattidae</taxon>
        <taxon>Blattinae</taxon>
        <taxon>Periplaneta</taxon>
    </lineage>
</organism>
<dbReference type="Pfam" id="PF00059">
    <property type="entry name" value="Lectin_C"/>
    <property type="match status" value="1"/>
</dbReference>
<protein>
    <submittedName>
        <fullName evidence="2">mRNA, clone: 1</fullName>
    </submittedName>
</protein>
<evidence type="ECO:0000313" key="2">
    <source>
        <dbReference type="EMBL" id="BAA21068.1"/>
    </source>
</evidence>
<dbReference type="InterPro" id="IPR016186">
    <property type="entry name" value="C-type_lectin-like/link_sf"/>
</dbReference>
<reference evidence="2" key="1">
    <citation type="submission" date="1995-03" db="EMBL/GenBank/DDBJ databases">
        <title>Presence of a lectin family in Periplaneta americana, revealed by analysis of cDNA clones of lectins related to Periplaneta lectin.</title>
        <authorList>
            <person name="Kawasaki K."/>
            <person name="Kubo T."/>
            <person name="Natori S."/>
        </authorList>
    </citation>
    <scope>NUCLEOTIDE SEQUENCE</scope>
    <source>
        <tissue evidence="2">Fat body</tissue>
    </source>
</reference>
<evidence type="ECO:0000259" key="1">
    <source>
        <dbReference type="Pfam" id="PF00059"/>
    </source>
</evidence>
<accession>P92056</accession>
<proteinExistence type="evidence at transcript level"/>